<comment type="caution">
    <text evidence="7">The sequence shown here is derived from an EMBL/GenBank/DDBJ whole genome shotgun (WGS) entry which is preliminary data.</text>
</comment>
<feature type="transmembrane region" description="Helical" evidence="6">
    <location>
        <begin position="193"/>
        <end position="213"/>
    </location>
</feature>
<protein>
    <recommendedName>
        <fullName evidence="6">Probable membrane transporter protein</fullName>
    </recommendedName>
</protein>
<feature type="transmembrane region" description="Helical" evidence="6">
    <location>
        <begin position="163"/>
        <end position="181"/>
    </location>
</feature>
<comment type="similarity">
    <text evidence="2 6">Belongs to the 4-toluene sulfonate uptake permease (TSUP) (TC 2.A.102) family.</text>
</comment>
<name>A0ABT6M6D2_9NOCA</name>
<feature type="transmembrane region" description="Helical" evidence="6">
    <location>
        <begin position="29"/>
        <end position="49"/>
    </location>
</feature>
<sequence length="244" mass="24685">MTTVLFGFGGGFIVVPVIYGVAGDRPDAMHIAVATSTAVMIVNASLATITGRSSALAHREYLWPLTGFIALGSAIGALAATHASGALIHALFVVYLVVTIVDSLVRAGFLDLSGGTPGPLGRRVASLGGFGIGAIASFLGVGGSVMTVPLLRRRGLPMAAATTLANPLTVPIAVIGTMVYASDGDGTTPGAVGYVDLLAGGALLAASLPTIVVTRRLVRHVPDRLHAHAYIVLLVASLVSILTL</sequence>
<dbReference type="PANTHER" id="PTHR43701:SF2">
    <property type="entry name" value="MEMBRANE TRANSPORTER PROTEIN YJNA-RELATED"/>
    <property type="match status" value="1"/>
</dbReference>
<comment type="subcellular location">
    <subcellularLocation>
        <location evidence="6">Cell membrane</location>
        <topology evidence="6">Multi-pass membrane protein</topology>
    </subcellularLocation>
    <subcellularLocation>
        <location evidence="1">Membrane</location>
        <topology evidence="1">Multi-pass membrane protein</topology>
    </subcellularLocation>
</comment>
<evidence type="ECO:0000256" key="3">
    <source>
        <dbReference type="ARBA" id="ARBA00022692"/>
    </source>
</evidence>
<proteinExistence type="inferred from homology"/>
<reference evidence="7 8" key="1">
    <citation type="submission" date="2023-04" db="EMBL/GenBank/DDBJ databases">
        <title>Forest soil microbial communities from Buena Vista Peninsula, Colon Province, Panama.</title>
        <authorList>
            <person name="Bouskill N."/>
        </authorList>
    </citation>
    <scope>NUCLEOTIDE SEQUENCE [LARGE SCALE GENOMIC DNA]</scope>
    <source>
        <strain evidence="7 8">CFH S0262</strain>
    </source>
</reference>
<evidence type="ECO:0000313" key="8">
    <source>
        <dbReference type="Proteomes" id="UP001160334"/>
    </source>
</evidence>
<dbReference type="Pfam" id="PF01925">
    <property type="entry name" value="TauE"/>
    <property type="match status" value="1"/>
</dbReference>
<accession>A0ABT6M6D2</accession>
<keyword evidence="8" id="KW-1185">Reference proteome</keyword>
<feature type="transmembrane region" description="Helical" evidence="6">
    <location>
        <begin position="61"/>
        <end position="80"/>
    </location>
</feature>
<organism evidence="7 8">
    <name type="scientific">Prescottella agglutinans</name>
    <dbReference type="NCBI Taxonomy" id="1644129"/>
    <lineage>
        <taxon>Bacteria</taxon>
        <taxon>Bacillati</taxon>
        <taxon>Actinomycetota</taxon>
        <taxon>Actinomycetes</taxon>
        <taxon>Mycobacteriales</taxon>
        <taxon>Nocardiaceae</taxon>
        <taxon>Prescottella</taxon>
    </lineage>
</organism>
<evidence type="ECO:0000256" key="4">
    <source>
        <dbReference type="ARBA" id="ARBA00022989"/>
    </source>
</evidence>
<keyword evidence="3 6" id="KW-0812">Transmembrane</keyword>
<dbReference type="Proteomes" id="UP001160334">
    <property type="component" value="Unassembled WGS sequence"/>
</dbReference>
<dbReference type="RefSeq" id="WP_342394561.1">
    <property type="nucleotide sequence ID" value="NZ_JARXVC010000002.1"/>
</dbReference>
<dbReference type="InterPro" id="IPR051598">
    <property type="entry name" value="TSUP/Inactive_protease-like"/>
</dbReference>
<evidence type="ECO:0000313" key="7">
    <source>
        <dbReference type="EMBL" id="MDH6279872.1"/>
    </source>
</evidence>
<evidence type="ECO:0000256" key="2">
    <source>
        <dbReference type="ARBA" id="ARBA00009142"/>
    </source>
</evidence>
<keyword evidence="6" id="KW-1003">Cell membrane</keyword>
<dbReference type="PANTHER" id="PTHR43701">
    <property type="entry name" value="MEMBRANE TRANSPORTER PROTEIN MJ0441-RELATED"/>
    <property type="match status" value="1"/>
</dbReference>
<feature type="transmembrane region" description="Helical" evidence="6">
    <location>
        <begin position="129"/>
        <end position="151"/>
    </location>
</feature>
<evidence type="ECO:0000256" key="5">
    <source>
        <dbReference type="ARBA" id="ARBA00023136"/>
    </source>
</evidence>
<evidence type="ECO:0000256" key="1">
    <source>
        <dbReference type="ARBA" id="ARBA00004141"/>
    </source>
</evidence>
<dbReference type="EMBL" id="JARXVC010000002">
    <property type="protein sequence ID" value="MDH6279872.1"/>
    <property type="molecule type" value="Genomic_DNA"/>
</dbReference>
<feature type="transmembrane region" description="Helical" evidence="6">
    <location>
        <begin position="6"/>
        <end position="22"/>
    </location>
</feature>
<keyword evidence="5 6" id="KW-0472">Membrane</keyword>
<keyword evidence="4 6" id="KW-1133">Transmembrane helix</keyword>
<evidence type="ECO:0000256" key="6">
    <source>
        <dbReference type="RuleBase" id="RU363041"/>
    </source>
</evidence>
<feature type="transmembrane region" description="Helical" evidence="6">
    <location>
        <begin position="225"/>
        <end position="243"/>
    </location>
</feature>
<gene>
    <name evidence="7" type="ORF">M2280_001081</name>
</gene>
<dbReference type="InterPro" id="IPR002781">
    <property type="entry name" value="TM_pro_TauE-like"/>
</dbReference>
<feature type="transmembrane region" description="Helical" evidence="6">
    <location>
        <begin position="87"/>
        <end position="109"/>
    </location>
</feature>